<evidence type="ECO:0000256" key="1">
    <source>
        <dbReference type="ARBA" id="ARBA00004651"/>
    </source>
</evidence>
<dbReference type="PANTHER" id="PTHR43833">
    <property type="entry name" value="POTASSIUM CHANNEL PROTEIN 2-RELATED-RELATED"/>
    <property type="match status" value="1"/>
</dbReference>
<organism evidence="3 4">
    <name type="scientific">Methanobrevibacter arboriphilus</name>
    <dbReference type="NCBI Taxonomy" id="39441"/>
    <lineage>
        <taxon>Archaea</taxon>
        <taxon>Methanobacteriati</taxon>
        <taxon>Methanobacteriota</taxon>
        <taxon>Methanomada group</taxon>
        <taxon>Methanobacteria</taxon>
        <taxon>Methanobacteriales</taxon>
        <taxon>Methanobacteriaceae</taxon>
        <taxon>Methanobrevibacter</taxon>
    </lineage>
</organism>
<dbReference type="EMBL" id="JADIIN010000066">
    <property type="protein sequence ID" value="MBF4469397.1"/>
    <property type="molecule type" value="Genomic_DNA"/>
</dbReference>
<dbReference type="Pfam" id="PF02254">
    <property type="entry name" value="TrkA_N"/>
    <property type="match status" value="1"/>
</dbReference>
<dbReference type="InterPro" id="IPR050721">
    <property type="entry name" value="Trk_Ktr_HKT_K-transport"/>
</dbReference>
<dbReference type="GO" id="GO:0005886">
    <property type="term" value="C:plasma membrane"/>
    <property type="evidence" value="ECO:0007669"/>
    <property type="project" value="UniProtKB-SubCell"/>
</dbReference>
<dbReference type="GO" id="GO:0036094">
    <property type="term" value="F:small molecule binding"/>
    <property type="evidence" value="ECO:0007669"/>
    <property type="project" value="InterPro"/>
</dbReference>
<dbReference type="SUPFAM" id="SSF81324">
    <property type="entry name" value="Voltage-gated potassium channels"/>
    <property type="match status" value="1"/>
</dbReference>
<comment type="subcellular location">
    <subcellularLocation>
        <location evidence="1">Cell membrane</location>
        <topology evidence="1">Multi-pass membrane protein</topology>
    </subcellularLocation>
</comment>
<dbReference type="Pfam" id="PF07885">
    <property type="entry name" value="Ion_trans_2"/>
    <property type="match status" value="1"/>
</dbReference>
<comment type="caution">
    <text evidence="3">The sequence shown here is derived from an EMBL/GenBank/DDBJ whole genome shotgun (WGS) entry which is preliminary data.</text>
</comment>
<evidence type="ECO:0000259" key="2">
    <source>
        <dbReference type="PROSITE" id="PS51201"/>
    </source>
</evidence>
<dbReference type="InterPro" id="IPR035922">
    <property type="entry name" value="3H_dom_sf"/>
</dbReference>
<dbReference type="GeneID" id="66133124"/>
<evidence type="ECO:0000313" key="3">
    <source>
        <dbReference type="EMBL" id="MBF4469397.1"/>
    </source>
</evidence>
<dbReference type="InterPro" id="IPR013099">
    <property type="entry name" value="K_chnl_dom"/>
</dbReference>
<sequence>MSRDTPEMIKKALKDVPTNILIYSVIALAILICYGISGSLLIMNLDIINSIYFTIVTVATLGYGDIVPITPEQKMFAVTLAIGGVGLIAYVFSLIISLFGQRIEEVRSGVKMKRTIKSLKEHYILCGYGRVGVVVADELLKRNQKLVIIDKNREITEKLEERKDILVINGDATEDETLEYAGIEKAVGLILATGNDVDNLFITITSREISENLWIVSRASRKENIRRLYHSGANKVISPEESGGSDIYFAAIQPNLIKITTKHDISDTKREMEIILDYGCSVENIEYHYPYLKEPLKRKIEASSKEQVNKFFGMIDKDEETKKALESIYESVNGIHSHWISGPNHKTLDKMVEALKKENLIFGVNLSHEEIMEIAKEYGKVEVILEEKKDK</sequence>
<accession>A0A843ADB8</accession>
<dbReference type="InterPro" id="IPR003148">
    <property type="entry name" value="RCK_N"/>
</dbReference>
<feature type="domain" description="RCK N-terminal" evidence="2">
    <location>
        <begin position="120"/>
        <end position="238"/>
    </location>
</feature>
<dbReference type="PROSITE" id="PS51201">
    <property type="entry name" value="RCK_N"/>
    <property type="match status" value="1"/>
</dbReference>
<dbReference type="PANTHER" id="PTHR43833:SF9">
    <property type="entry name" value="POTASSIUM CHANNEL PROTEIN YUGO-RELATED"/>
    <property type="match status" value="1"/>
</dbReference>
<dbReference type="Gene3D" id="1.10.287.70">
    <property type="match status" value="1"/>
</dbReference>
<dbReference type="Gene3D" id="3.40.50.720">
    <property type="entry name" value="NAD(P)-binding Rossmann-like Domain"/>
    <property type="match status" value="1"/>
</dbReference>
<dbReference type="SUPFAM" id="SSF75500">
    <property type="entry name" value="Putative transcriptional regulator TM1602, C-terminal domain"/>
    <property type="match status" value="1"/>
</dbReference>
<dbReference type="InterPro" id="IPR004173">
    <property type="entry name" value="3H_domain"/>
</dbReference>
<dbReference type="AlphaFoldDB" id="A0A843ADB8"/>
<name>A0A843ADB8_METAZ</name>
<reference evidence="3" key="1">
    <citation type="submission" date="2020-10" db="EMBL/GenBank/DDBJ databases">
        <title>Dehalococcoides mccartyi of a TCE/Cr reducing biochatode.</title>
        <authorList>
            <person name="Matturro B."/>
        </authorList>
    </citation>
    <scope>NUCLEOTIDE SEQUENCE</scope>
    <source>
        <strain evidence="3">Bin4</strain>
    </source>
</reference>
<proteinExistence type="predicted"/>
<dbReference type="RefSeq" id="WP_052332082.1">
    <property type="nucleotide sequence ID" value="NZ_AP019779.1"/>
</dbReference>
<dbReference type="SUPFAM" id="SSF51735">
    <property type="entry name" value="NAD(P)-binding Rossmann-fold domains"/>
    <property type="match status" value="1"/>
</dbReference>
<dbReference type="Gene3D" id="3.30.1340.20">
    <property type="entry name" value="3H domain"/>
    <property type="match status" value="1"/>
</dbReference>
<evidence type="ECO:0000313" key="4">
    <source>
        <dbReference type="Proteomes" id="UP000658733"/>
    </source>
</evidence>
<dbReference type="GO" id="GO:0006813">
    <property type="term" value="P:potassium ion transport"/>
    <property type="evidence" value="ECO:0007669"/>
    <property type="project" value="InterPro"/>
</dbReference>
<gene>
    <name evidence="3" type="ORF">ISP01_08310</name>
</gene>
<dbReference type="Pfam" id="PF02829">
    <property type="entry name" value="3H"/>
    <property type="match status" value="1"/>
</dbReference>
<protein>
    <submittedName>
        <fullName evidence="3">NAD-binding protein</fullName>
    </submittedName>
</protein>
<dbReference type="Proteomes" id="UP000658733">
    <property type="component" value="Unassembled WGS sequence"/>
</dbReference>
<dbReference type="InterPro" id="IPR036291">
    <property type="entry name" value="NAD(P)-bd_dom_sf"/>
</dbReference>